<organism evidence="7 8">
    <name type="scientific">Aliarcobacter cryaerophilus</name>
    <dbReference type="NCBI Taxonomy" id="28198"/>
    <lineage>
        <taxon>Bacteria</taxon>
        <taxon>Pseudomonadati</taxon>
        <taxon>Campylobacterota</taxon>
        <taxon>Epsilonproteobacteria</taxon>
        <taxon>Campylobacterales</taxon>
        <taxon>Arcobacteraceae</taxon>
        <taxon>Aliarcobacter</taxon>
    </lineage>
</organism>
<dbReference type="GO" id="GO:0009306">
    <property type="term" value="P:protein secretion"/>
    <property type="evidence" value="ECO:0007669"/>
    <property type="project" value="InterPro"/>
</dbReference>
<evidence type="ECO:0000256" key="1">
    <source>
        <dbReference type="ARBA" id="ARBA00004167"/>
    </source>
</evidence>
<dbReference type="PANTHER" id="PTHR36985">
    <property type="entry name" value="TRANSLOCATION AND ASSEMBLY MODULE SUBUNIT TAMB"/>
    <property type="match status" value="1"/>
</dbReference>
<dbReference type="Proteomes" id="UP000239151">
    <property type="component" value="Unassembled WGS sequence"/>
</dbReference>
<dbReference type="Pfam" id="PF04357">
    <property type="entry name" value="TamB"/>
    <property type="match status" value="1"/>
</dbReference>
<evidence type="ECO:0000256" key="3">
    <source>
        <dbReference type="ARBA" id="ARBA00022989"/>
    </source>
</evidence>
<dbReference type="AlphaFoldDB" id="A0A2S9T5R3"/>
<evidence type="ECO:0000313" key="7">
    <source>
        <dbReference type="EMBL" id="PRM94170.1"/>
    </source>
</evidence>
<evidence type="ECO:0000256" key="4">
    <source>
        <dbReference type="ARBA" id="ARBA00023136"/>
    </source>
</evidence>
<dbReference type="GO" id="GO:0005886">
    <property type="term" value="C:plasma membrane"/>
    <property type="evidence" value="ECO:0007669"/>
    <property type="project" value="InterPro"/>
</dbReference>
<comment type="caution">
    <text evidence="7">The sequence shown here is derived from an EMBL/GenBank/DDBJ whole genome shotgun (WGS) entry which is preliminary data.</text>
</comment>
<dbReference type="GO" id="GO:0097347">
    <property type="term" value="C:TAM protein secretion complex"/>
    <property type="evidence" value="ECO:0007669"/>
    <property type="project" value="TreeGrafter"/>
</dbReference>
<keyword evidence="3 5" id="KW-1133">Transmembrane helix</keyword>
<name>A0A2S9T5R3_9BACT</name>
<keyword evidence="4 5" id="KW-0472">Membrane</keyword>
<sequence length="962" mass="111264">MIVLRVLKYLLFTIIALFLVAFLYLITSKDVTQKIFNYLSVEFPIKYSKVEGSIYEGIKIYDLNYDDMVKAKSIYIKPNIISLLLKEINISDLKVESIGIEDKLISFIKDINQKENENDNSSFEFPFSLFIKNFELSMYDFSYENQKIDEIVLNAKNINSNLKDKISADIFTKIKSNLANLEAKAEIKNNFYKLNSNIDLKEYAKSKIDLDATGDLEKVSFSIKSDDLRVLNLKEKIDIKDIKLIGNYDIKNSNLDISSLTSILKYEQIFTKLDAKANLLNNDLDSLKFQANFYTTIKKSIYKSLDKDLIIKSNFIGDLKQIEFKNILEENFVKIDDFFLKIDSSNLNGVAKIDNKNIDIVSTFDVFTNYANKKSKFDLKLNLDDLENLSLNSKSIIESLRYDNFNLKELGNININSSYKKNFLNIDLNSKYVNMNLNTKNLKKIMFDLNIKNLNPNTIYKLDKNIKISKISSNIKGEFEDNLILKSNTILNDSFDIDIELKNKNNNLEAKFQNISFESILNKNGEAVNIKTDIKELNIFEKELKKILEIPDLNLFGFANINLEILKNRVNFDILSPKISFENQHIENIDIKGNFEEERVSFDKIDFHIKKAYDINFNKKFTLLKKAFFNISNFSSNFEFENISLNSSKSNQDLILNITTKDLFIEHILYGKGFIDSNVDINFKENSKIYISGALNSNKLVSSYNIPALNISKDRDIIIVSSENNEIKKDFFTKNIALDLKFISKDIKYITKNIELKLDADLQIKKEFEEDLRIFGRVSNINGVFSQLGKTYKIENSNLQFRGLETINPILDIKANTKIDNVEIFIDITGNMENPRLNLKSNPSMNSKDILSYLIFGTKFSNSSMNEQNKEAQASLFILNELSKDYVKELGIDILHFDYDPKTQYIETTVGKKIGEKNQIIIKNKATNGELIFLRELTKLWNLELGLMEKTQSIDLIYKKRY</sequence>
<dbReference type="InterPro" id="IPR007452">
    <property type="entry name" value="TamB_C"/>
</dbReference>
<feature type="domain" description="Translocation and assembly module TamB C-terminal" evidence="6">
    <location>
        <begin position="644"/>
        <end position="962"/>
    </location>
</feature>
<feature type="transmembrane region" description="Helical" evidence="5">
    <location>
        <begin position="7"/>
        <end position="26"/>
    </location>
</feature>
<dbReference type="PANTHER" id="PTHR36985:SF1">
    <property type="entry name" value="TRANSLOCATION AND ASSEMBLY MODULE SUBUNIT TAMB"/>
    <property type="match status" value="1"/>
</dbReference>
<dbReference type="EMBL" id="NXGI01000056">
    <property type="protein sequence ID" value="PRM94170.1"/>
    <property type="molecule type" value="Genomic_DNA"/>
</dbReference>
<gene>
    <name evidence="7" type="ORF">CJ670_10485</name>
</gene>
<proteinExistence type="predicted"/>
<reference evidence="7 8" key="1">
    <citation type="submission" date="2017-09" db="EMBL/GenBank/DDBJ databases">
        <title>Reassesment of A. cryaerophilus.</title>
        <authorList>
            <person name="Perez-Cataluna A."/>
            <person name="Collado L."/>
            <person name="Salgado O."/>
            <person name="Lefinanco V."/>
            <person name="Figueras M.J."/>
        </authorList>
    </citation>
    <scope>NUCLEOTIDE SEQUENCE [LARGE SCALE GENOMIC DNA]</scope>
    <source>
        <strain evidence="7 8">LMG 9065</strain>
    </source>
</reference>
<evidence type="ECO:0000313" key="8">
    <source>
        <dbReference type="Proteomes" id="UP000239151"/>
    </source>
</evidence>
<keyword evidence="2 5" id="KW-0812">Transmembrane</keyword>
<protein>
    <recommendedName>
        <fullName evidence="6">Translocation and assembly module TamB C-terminal domain-containing protein</fullName>
    </recommendedName>
</protein>
<evidence type="ECO:0000256" key="5">
    <source>
        <dbReference type="SAM" id="Phobius"/>
    </source>
</evidence>
<accession>A0A2S9T5R3</accession>
<evidence type="ECO:0000256" key="2">
    <source>
        <dbReference type="ARBA" id="ARBA00022692"/>
    </source>
</evidence>
<comment type="subcellular location">
    <subcellularLocation>
        <location evidence="1">Membrane</location>
        <topology evidence="1">Single-pass membrane protein</topology>
    </subcellularLocation>
</comment>
<evidence type="ECO:0000259" key="6">
    <source>
        <dbReference type="Pfam" id="PF04357"/>
    </source>
</evidence>